<dbReference type="InterPro" id="IPR015943">
    <property type="entry name" value="WD40/YVTN_repeat-like_dom_sf"/>
</dbReference>
<name>A0A812RWS2_SYMPI</name>
<dbReference type="OrthoDB" id="420313at2759"/>
<organism evidence="1 2">
    <name type="scientific">Symbiodinium pilosum</name>
    <name type="common">Dinoflagellate</name>
    <dbReference type="NCBI Taxonomy" id="2952"/>
    <lineage>
        <taxon>Eukaryota</taxon>
        <taxon>Sar</taxon>
        <taxon>Alveolata</taxon>
        <taxon>Dinophyceae</taxon>
        <taxon>Suessiales</taxon>
        <taxon>Symbiodiniaceae</taxon>
        <taxon>Symbiodinium</taxon>
    </lineage>
</organism>
<comment type="caution">
    <text evidence="1">The sequence shown here is derived from an EMBL/GenBank/DDBJ whole genome shotgun (WGS) entry which is preliminary data.</text>
</comment>
<sequence>MQVVGYEAGAVQAMSIFDDTLFLGSAGRVRAMDVSSGGHAGEFVAGSHMPYEVTALWSGLSAAGHMLIATGRSDGKLMAWRCGVTTAAVAFPETETISGQPVTSLVQCDRWLASSTLDGRINFWDIADLEKSGAVGSTRPPLDCGQPVHCLTSGREALYAGCQDGSVLKIPTHNSAAEDVQELYRSDLAVTALAHIEASDSLVLGHADGHLLELKEDGATVKMATFHREEVRTLQALSAGVLSVAGDGRLGVWGVQEEKLGALQPLWGLRGLPPKATAAASETGIFVNCTVNLGTPGPVCETVLMCLLIQTLQHPLCYGDGFFSP</sequence>
<keyword evidence="2" id="KW-1185">Reference proteome</keyword>
<evidence type="ECO:0000313" key="1">
    <source>
        <dbReference type="EMBL" id="CAE7458531.1"/>
    </source>
</evidence>
<dbReference type="SUPFAM" id="SSF50978">
    <property type="entry name" value="WD40 repeat-like"/>
    <property type="match status" value="1"/>
</dbReference>
<evidence type="ECO:0000313" key="2">
    <source>
        <dbReference type="Proteomes" id="UP000649617"/>
    </source>
</evidence>
<dbReference type="InterPro" id="IPR036322">
    <property type="entry name" value="WD40_repeat_dom_sf"/>
</dbReference>
<protein>
    <submittedName>
        <fullName evidence="1">Uncharacterized protein</fullName>
    </submittedName>
</protein>
<dbReference type="Proteomes" id="UP000649617">
    <property type="component" value="Unassembled WGS sequence"/>
</dbReference>
<accession>A0A812RWS2</accession>
<proteinExistence type="predicted"/>
<gene>
    <name evidence="1" type="ORF">SPIL2461_LOCUS11316</name>
</gene>
<dbReference type="Gene3D" id="2.130.10.10">
    <property type="entry name" value="YVTN repeat-like/Quinoprotein amine dehydrogenase"/>
    <property type="match status" value="1"/>
</dbReference>
<dbReference type="AlphaFoldDB" id="A0A812RWS2"/>
<dbReference type="EMBL" id="CAJNIZ010022179">
    <property type="protein sequence ID" value="CAE7458531.1"/>
    <property type="molecule type" value="Genomic_DNA"/>
</dbReference>
<reference evidence="1" key="1">
    <citation type="submission" date="2021-02" db="EMBL/GenBank/DDBJ databases">
        <authorList>
            <person name="Dougan E. K."/>
            <person name="Rhodes N."/>
            <person name="Thang M."/>
            <person name="Chan C."/>
        </authorList>
    </citation>
    <scope>NUCLEOTIDE SEQUENCE</scope>
</reference>